<dbReference type="Proteomes" id="UP000222788">
    <property type="component" value="Unassembled WGS sequence"/>
</dbReference>
<keyword evidence="5" id="KW-0808">Transferase</keyword>
<evidence type="ECO:0000256" key="7">
    <source>
        <dbReference type="ARBA" id="ARBA00022801"/>
    </source>
</evidence>
<evidence type="ECO:0000256" key="9">
    <source>
        <dbReference type="ARBA" id="ARBA00023180"/>
    </source>
</evidence>
<feature type="compositionally biased region" description="Polar residues" evidence="13">
    <location>
        <begin position="449"/>
        <end position="462"/>
    </location>
</feature>
<keyword evidence="4" id="KW-0328">Glycosyltransferase</keyword>
<comment type="similarity">
    <text evidence="12">Belongs to the glycosyl hydrolase 16 family. CRH1 subfamily.</text>
</comment>
<protein>
    <recommendedName>
        <fullName evidence="3">chitinase</fullName>
        <ecNumber evidence="3">3.2.1.14</ecNumber>
    </recommendedName>
</protein>
<feature type="transmembrane region" description="Helical" evidence="14">
    <location>
        <begin position="295"/>
        <end position="317"/>
    </location>
</feature>
<dbReference type="AlphaFoldDB" id="A0A2C5WU47"/>
<dbReference type="GO" id="GO:0016020">
    <property type="term" value="C:membrane"/>
    <property type="evidence" value="ECO:0007669"/>
    <property type="project" value="UniProtKB-SubCell"/>
</dbReference>
<dbReference type="GO" id="GO:0005975">
    <property type="term" value="P:carbohydrate metabolic process"/>
    <property type="evidence" value="ECO:0007669"/>
    <property type="project" value="InterPro"/>
</dbReference>
<keyword evidence="11" id="KW-0961">Cell wall biogenesis/degradation</keyword>
<evidence type="ECO:0000256" key="3">
    <source>
        <dbReference type="ARBA" id="ARBA00012729"/>
    </source>
</evidence>
<dbReference type="InterPro" id="IPR013320">
    <property type="entry name" value="ConA-like_dom_sf"/>
</dbReference>
<dbReference type="EMBL" id="APWK03000251">
    <property type="protein sequence ID" value="PHH49171.1"/>
    <property type="molecule type" value="Genomic_DNA"/>
</dbReference>
<feature type="region of interest" description="Disordered" evidence="13">
    <location>
        <begin position="333"/>
        <end position="395"/>
    </location>
</feature>
<dbReference type="PANTHER" id="PTHR10963">
    <property type="entry name" value="GLYCOSYL HYDROLASE-RELATED"/>
    <property type="match status" value="1"/>
</dbReference>
<evidence type="ECO:0000256" key="11">
    <source>
        <dbReference type="ARBA" id="ARBA00023316"/>
    </source>
</evidence>
<dbReference type="PROSITE" id="PS51762">
    <property type="entry name" value="GH16_2"/>
    <property type="match status" value="1"/>
</dbReference>
<comment type="catalytic activity">
    <reaction evidence="1">
        <text>Random endo-hydrolysis of N-acetyl-beta-D-glucosaminide (1-&gt;4)-beta-linkages in chitin and chitodextrins.</text>
        <dbReference type="EC" id="3.2.1.14"/>
    </reaction>
</comment>
<evidence type="ECO:0000256" key="15">
    <source>
        <dbReference type="SAM" id="SignalP"/>
    </source>
</evidence>
<dbReference type="CDD" id="cd02183">
    <property type="entry name" value="GH16_fungal_CRH1_transglycosylase"/>
    <property type="match status" value="1"/>
</dbReference>
<evidence type="ECO:0000313" key="18">
    <source>
        <dbReference type="Proteomes" id="UP000222788"/>
    </source>
</evidence>
<dbReference type="STRING" id="1035309.A0A2C5WU47"/>
<keyword evidence="14" id="KW-1133">Transmembrane helix</keyword>
<organism evidence="17 18">
    <name type="scientific">Ceratocystis fimbriata CBS 114723</name>
    <dbReference type="NCBI Taxonomy" id="1035309"/>
    <lineage>
        <taxon>Eukaryota</taxon>
        <taxon>Fungi</taxon>
        <taxon>Dikarya</taxon>
        <taxon>Ascomycota</taxon>
        <taxon>Pezizomycotina</taxon>
        <taxon>Sordariomycetes</taxon>
        <taxon>Hypocreomycetidae</taxon>
        <taxon>Microascales</taxon>
        <taxon>Ceratocystidaceae</taxon>
        <taxon>Ceratocystis</taxon>
    </lineage>
</organism>
<dbReference type="GO" id="GO:0016757">
    <property type="term" value="F:glycosyltransferase activity"/>
    <property type="evidence" value="ECO:0007669"/>
    <property type="project" value="UniProtKB-KW"/>
</dbReference>
<evidence type="ECO:0000259" key="16">
    <source>
        <dbReference type="PROSITE" id="PS51762"/>
    </source>
</evidence>
<keyword evidence="6 15" id="KW-0732">Signal</keyword>
<evidence type="ECO:0000256" key="2">
    <source>
        <dbReference type="ARBA" id="ARBA00004370"/>
    </source>
</evidence>
<dbReference type="GO" id="GO:0008843">
    <property type="term" value="F:endochitinase activity"/>
    <property type="evidence" value="ECO:0007669"/>
    <property type="project" value="UniProtKB-EC"/>
</dbReference>
<feature type="chain" id="PRO_5013084091" description="chitinase" evidence="15">
    <location>
        <begin position="17"/>
        <end position="644"/>
    </location>
</feature>
<accession>A0A2C5WU47</accession>
<keyword evidence="18" id="KW-1185">Reference proteome</keyword>
<evidence type="ECO:0000256" key="8">
    <source>
        <dbReference type="ARBA" id="ARBA00023136"/>
    </source>
</evidence>
<dbReference type="OrthoDB" id="4781at2759"/>
<evidence type="ECO:0000256" key="12">
    <source>
        <dbReference type="ARBA" id="ARBA00038074"/>
    </source>
</evidence>
<dbReference type="GO" id="GO:0031505">
    <property type="term" value="P:fungal-type cell wall organization"/>
    <property type="evidence" value="ECO:0007669"/>
    <property type="project" value="TreeGrafter"/>
</dbReference>
<proteinExistence type="inferred from homology"/>
<feature type="region of interest" description="Disordered" evidence="13">
    <location>
        <begin position="425"/>
        <end position="569"/>
    </location>
</feature>
<evidence type="ECO:0000256" key="5">
    <source>
        <dbReference type="ARBA" id="ARBA00022679"/>
    </source>
</evidence>
<dbReference type="GO" id="GO:0009277">
    <property type="term" value="C:fungal-type cell wall"/>
    <property type="evidence" value="ECO:0007669"/>
    <property type="project" value="TreeGrafter"/>
</dbReference>
<comment type="subcellular location">
    <subcellularLocation>
        <location evidence="2">Membrane</location>
    </subcellularLocation>
</comment>
<evidence type="ECO:0000256" key="13">
    <source>
        <dbReference type="SAM" id="MobiDB-lite"/>
    </source>
</evidence>
<dbReference type="PANTHER" id="PTHR10963:SF27">
    <property type="entry name" value="GLYCOSIDASE-RELATED"/>
    <property type="match status" value="1"/>
</dbReference>
<name>A0A2C5WU47_9PEZI</name>
<evidence type="ECO:0000256" key="6">
    <source>
        <dbReference type="ARBA" id="ARBA00022729"/>
    </source>
</evidence>
<gene>
    <name evidence="17" type="primary">crf1_3</name>
    <name evidence="17" type="ORF">CFIMG_006993RA</name>
</gene>
<keyword evidence="7" id="KW-0378">Hydrolase</keyword>
<feature type="compositionally biased region" description="Polar residues" evidence="13">
    <location>
        <begin position="352"/>
        <end position="382"/>
    </location>
</feature>
<reference evidence="17 18" key="1">
    <citation type="journal article" date="2013" name="Fungal Biol.">
        <title>Analysis of microsatellite markers in the genome of the plant pathogen Ceratocystis fimbriata.</title>
        <authorList>
            <person name="Simpson M.C."/>
            <person name="Wilken P.M."/>
            <person name="Coetzee M.P."/>
            <person name="Wingfield M.J."/>
            <person name="Wingfield B.D."/>
        </authorList>
    </citation>
    <scope>NUCLEOTIDE SEQUENCE [LARGE SCALE GENOMIC DNA]</scope>
    <source>
        <strain evidence="17 18">CBS 114723</strain>
    </source>
</reference>
<evidence type="ECO:0000256" key="4">
    <source>
        <dbReference type="ARBA" id="ARBA00022676"/>
    </source>
</evidence>
<dbReference type="Pfam" id="PF00722">
    <property type="entry name" value="Glyco_hydro_16"/>
    <property type="match status" value="1"/>
</dbReference>
<comment type="caution">
    <text evidence="17">The sequence shown here is derived from an EMBL/GenBank/DDBJ whole genome shotgun (WGS) entry which is preliminary data.</text>
</comment>
<keyword evidence="14" id="KW-0812">Transmembrane</keyword>
<evidence type="ECO:0000256" key="14">
    <source>
        <dbReference type="SAM" id="Phobius"/>
    </source>
</evidence>
<evidence type="ECO:0000313" key="17">
    <source>
        <dbReference type="EMBL" id="PHH49171.1"/>
    </source>
</evidence>
<keyword evidence="10 17" id="KW-0326">Glycosidase</keyword>
<feature type="compositionally biased region" description="Basic and acidic residues" evidence="13">
    <location>
        <begin position="333"/>
        <end position="342"/>
    </location>
</feature>
<evidence type="ECO:0000256" key="10">
    <source>
        <dbReference type="ARBA" id="ARBA00023295"/>
    </source>
</evidence>
<sequence length="644" mass="67381">MASRYLVALLASIAAAQVTTDCNPMQKSCPNDLALGTTHEWNFTSQPDTSIWKQKVNGVTFDPKLGAKFTVAKQGDAPTLMSNFYFFWGRTEMMLRCASGTGIISSMMWLSDNLDEVDFEFLGTKPNQAASNFFGKGIENFANGGTHDVAFDNQADFHNYTVDWTADYIKWYIDGALIRTLSPNEANSSYTFPQTPMRFYIGIWAGGDPRLPQGTRDWAGGDTDYNGGPYDMYVKSVKITDYSNNSKEYQWSDRSGSSSSIKIIGGTSSVATELNKAPEKSLSEKFNDLSPGAKAGIFGGASFIGVAVVAAGLLYFFRQRRRGAAEAAAAEKAAEESRRENDSMAARGINPDSFNGSTGAELNQLTQQDSNYATNSMPNTPVNPHGPLDSYGAPTMSGMPGSTMAVGAGAAAGAGMAAGGAYAAQSISRKPPPGGDSFNERYASPAPTGMSTNNHMYQNSGMGSPGPYNNAGYGANPHSPTGGMPPHNGAPIPNGGMASPGPYDNVGYGANPHSSTGGMPPHNGAPIPNGGMASPGPYDNVGYGANPHSPTGGMPQHNGAPIPNGGFGGPGGYERVASPASNVGYGHQNYGNYAPDLSSPYSEGYPSSVPPAYGGGYGQTADGSIPLQNRKPTLPHMGNGGGFH</sequence>
<keyword evidence="9" id="KW-0325">Glycoprotein</keyword>
<feature type="domain" description="GH16" evidence="16">
    <location>
        <begin position="39"/>
        <end position="242"/>
    </location>
</feature>
<reference evidence="17 18" key="2">
    <citation type="journal article" date="2013" name="IMA Fungus">
        <title>IMA Genome-F 1: Ceratocystis fimbriata: Draft nuclear genome sequence for the plant pathogen, Ceratocystis fimbriata.</title>
        <authorList>
            <person name="Wilken P.M."/>
            <person name="Steenkamp E.T."/>
            <person name="Wingfield M.J."/>
            <person name="de Beer Z.W."/>
            <person name="Wingfield B.D."/>
        </authorList>
    </citation>
    <scope>NUCLEOTIDE SEQUENCE [LARGE SCALE GENOMIC DNA]</scope>
    <source>
        <strain evidence="17 18">CBS 114723</strain>
    </source>
</reference>
<dbReference type="InterPro" id="IPR000757">
    <property type="entry name" value="Beta-glucanase-like"/>
</dbReference>
<dbReference type="SUPFAM" id="SSF49899">
    <property type="entry name" value="Concanavalin A-like lectins/glucanases"/>
    <property type="match status" value="1"/>
</dbReference>
<dbReference type="InterPro" id="IPR050546">
    <property type="entry name" value="Glycosyl_Hydrlase_16"/>
</dbReference>
<feature type="signal peptide" evidence="15">
    <location>
        <begin position="1"/>
        <end position="16"/>
    </location>
</feature>
<evidence type="ECO:0000256" key="1">
    <source>
        <dbReference type="ARBA" id="ARBA00000822"/>
    </source>
</evidence>
<keyword evidence="8 14" id="KW-0472">Membrane</keyword>
<dbReference type="EC" id="3.2.1.14" evidence="3"/>
<dbReference type="Gene3D" id="2.60.120.200">
    <property type="match status" value="1"/>
</dbReference>